<sequence>MNSVYSPILELNLLREFDDKFGTHSYADGFELLDYDDKSELKGWLDDPKNPSRAEFFDQLIPFARATGSGSGYALWRFDDRADLADLPVVFLGDEGDVWVHARNLRELLRLLPVERDVAYEDEDLDELFPARREYLIWLDRNFGLTPPDADEEAAIGKAAMCAFGPRFATWLARFTNEGVIDDMVRLLDG</sequence>
<gene>
    <name evidence="1" type="ORF">G4H13_20665</name>
</gene>
<accession>A0A6G4AIW6</accession>
<keyword evidence="2" id="KW-1185">Reference proteome</keyword>
<name>A0A6G4AIW6_9ACTN</name>
<dbReference type="Proteomes" id="UP000476310">
    <property type="component" value="Unassembled WGS sequence"/>
</dbReference>
<comment type="caution">
    <text evidence="1">The sequence shown here is derived from an EMBL/GenBank/DDBJ whole genome shotgun (WGS) entry which is preliminary data.</text>
</comment>
<evidence type="ECO:0000313" key="2">
    <source>
        <dbReference type="Proteomes" id="UP000476310"/>
    </source>
</evidence>
<protein>
    <recommendedName>
        <fullName evidence="3">SMI1/KNR4 family protein</fullName>
    </recommendedName>
</protein>
<evidence type="ECO:0000313" key="1">
    <source>
        <dbReference type="EMBL" id="NEW72744.1"/>
    </source>
</evidence>
<dbReference type="EMBL" id="JAAIKT010000024">
    <property type="protein sequence ID" value="NEW72744.1"/>
    <property type="molecule type" value="Genomic_DNA"/>
</dbReference>
<dbReference type="RefSeq" id="WP_164429339.1">
    <property type="nucleotide sequence ID" value="NZ_JAAIKT010000024.1"/>
</dbReference>
<dbReference type="AlphaFoldDB" id="A0A6G4AIW6"/>
<reference evidence="1" key="1">
    <citation type="submission" date="2020-02" db="EMBL/GenBank/DDBJ databases">
        <title>A new Streptomyces sp. for controlling soil-borne diseases.</title>
        <authorList>
            <person name="Li X."/>
            <person name="Tian Y."/>
            <person name="Gao K."/>
        </authorList>
    </citation>
    <scope>NUCLEOTIDE SEQUENCE [LARGE SCALE GENOMIC DNA]</scope>
    <source>
        <strain evidence="1">0250</strain>
    </source>
</reference>
<evidence type="ECO:0008006" key="3">
    <source>
        <dbReference type="Google" id="ProtNLM"/>
    </source>
</evidence>
<organism evidence="1 2">
    <name type="scientific">Streptomyces rhizosphaericus</name>
    <dbReference type="NCBI Taxonomy" id="114699"/>
    <lineage>
        <taxon>Bacteria</taxon>
        <taxon>Bacillati</taxon>
        <taxon>Actinomycetota</taxon>
        <taxon>Actinomycetes</taxon>
        <taxon>Kitasatosporales</taxon>
        <taxon>Streptomycetaceae</taxon>
        <taxon>Streptomyces</taxon>
        <taxon>Streptomyces violaceusniger group</taxon>
    </lineage>
</organism>
<proteinExistence type="predicted"/>